<evidence type="ECO:0000256" key="2">
    <source>
        <dbReference type="ARBA" id="ARBA00023079"/>
    </source>
</evidence>
<comment type="caution">
    <text evidence="3">Lacks conserved residue(s) required for the propagation of feature annotation.</text>
</comment>
<dbReference type="GO" id="GO:0019441">
    <property type="term" value="P:L-tryptophan catabolic process to kynurenine"/>
    <property type="evidence" value="ECO:0007669"/>
    <property type="project" value="UniProtKB-UniRule"/>
</dbReference>
<keyword evidence="1 3" id="KW-0378">Hydrolase</keyword>
<dbReference type="HAMAP" id="MF_03014">
    <property type="entry name" value="KFase"/>
    <property type="match status" value="1"/>
</dbReference>
<dbReference type="OrthoDB" id="420264at2759"/>
<organism evidence="5 6">
    <name type="scientific">Exophiala sideris</name>
    <dbReference type="NCBI Taxonomy" id="1016849"/>
    <lineage>
        <taxon>Eukaryota</taxon>
        <taxon>Fungi</taxon>
        <taxon>Dikarya</taxon>
        <taxon>Ascomycota</taxon>
        <taxon>Pezizomycotina</taxon>
        <taxon>Eurotiomycetes</taxon>
        <taxon>Chaetothyriomycetidae</taxon>
        <taxon>Chaetothyriales</taxon>
        <taxon>Herpotrichiellaceae</taxon>
        <taxon>Exophiala</taxon>
    </lineage>
</organism>
<dbReference type="EMBL" id="KN846951">
    <property type="protein sequence ID" value="KIV84909.1"/>
    <property type="molecule type" value="Genomic_DNA"/>
</dbReference>
<sequence>MSEASSFQDYLAHIRSSLSALSASQEKYNGSAYLSPPTKEPQQRVRHRSQSQKNKEQHGAAHTSPPAYTAISPEARPNMSNDIQTRITRHQYAQDNILQSYDLYIPENVPDQGYWIIYIHGGYFRDPNVTSTSFLPALSLLASSSVADQVVGYASLNYRLSKHERFPQDGTTTPAYELRNALWPDHLNDVRDAIAHLQRKYSFGSKYLLVGHSVGATMALLSALSAVARSDSERPLPSIIPPIAVLGVSGIYDFEALHVSYPAYVEITRNAIPNPQDQVAASPARYAASGYRTKAIILAHSRDDGLVDWKQVDIMRELFEHSPREGGAVSVRVVEIYGMHNEIWEKGTELARAIGEALADIRKVDERT</sequence>
<dbReference type="InterPro" id="IPR029058">
    <property type="entry name" value="AB_hydrolase_fold"/>
</dbReference>
<feature type="active site" description="Nucleophile" evidence="3">
    <location>
        <position position="213"/>
    </location>
</feature>
<dbReference type="GO" id="GO:0004061">
    <property type="term" value="F:arylformamidase activity"/>
    <property type="evidence" value="ECO:0007669"/>
    <property type="project" value="UniProtKB-UniRule"/>
</dbReference>
<dbReference type="SUPFAM" id="SSF53474">
    <property type="entry name" value="alpha/beta-Hydrolases"/>
    <property type="match status" value="1"/>
</dbReference>
<dbReference type="PANTHER" id="PTHR48081">
    <property type="entry name" value="AB HYDROLASE SUPERFAMILY PROTEIN C4A8.06C"/>
    <property type="match status" value="1"/>
</dbReference>
<accession>A0A0D1YTR9</accession>
<name>A0A0D1YTR9_9EURO</name>
<keyword evidence="2 3" id="KW-0823">Tryptophan catabolism</keyword>
<dbReference type="InterPro" id="IPR027519">
    <property type="entry name" value="KFase_ver/fungi-typ"/>
</dbReference>
<feature type="active site" evidence="3">
    <location>
        <position position="340"/>
    </location>
</feature>
<feature type="active site" evidence="3">
    <location>
        <position position="304"/>
    </location>
</feature>
<evidence type="ECO:0000256" key="4">
    <source>
        <dbReference type="SAM" id="MobiDB-lite"/>
    </source>
</evidence>
<feature type="region of interest" description="Disordered" evidence="4">
    <location>
        <begin position="26"/>
        <end position="78"/>
    </location>
</feature>
<comment type="similarity">
    <text evidence="3">Belongs to the kynurenine formamidase family.</text>
</comment>
<protein>
    <recommendedName>
        <fullName evidence="3">Kynurenine formamidase</fullName>
        <shortName evidence="3">KFA</shortName>
        <shortName evidence="3">KFase</shortName>
        <ecNumber evidence="3">3.5.1.9</ecNumber>
    </recommendedName>
    <alternativeName>
        <fullName evidence="3">Arylformamidase</fullName>
    </alternativeName>
    <alternativeName>
        <fullName evidence="3">N-formylkynurenine formamidase</fullName>
        <shortName evidence="3">FKF</shortName>
    </alternativeName>
</protein>
<dbReference type="AlphaFoldDB" id="A0A0D1YTR9"/>
<evidence type="ECO:0000256" key="1">
    <source>
        <dbReference type="ARBA" id="ARBA00022801"/>
    </source>
</evidence>
<comment type="subunit">
    <text evidence="3">Homodimer.</text>
</comment>
<evidence type="ECO:0000256" key="3">
    <source>
        <dbReference type="HAMAP-Rule" id="MF_03014"/>
    </source>
</evidence>
<gene>
    <name evidence="5" type="ORF">PV11_00658</name>
</gene>
<dbReference type="EC" id="3.5.1.9" evidence="3"/>
<dbReference type="Proteomes" id="UP000053599">
    <property type="component" value="Unassembled WGS sequence"/>
</dbReference>
<dbReference type="ESTHER" id="9euro-a0a0d1ytr9">
    <property type="family name" value="Kynurenine-formamidase"/>
</dbReference>
<comment type="function">
    <text evidence="3">Catalyzes the hydrolysis of N-formyl-L-kynurenine to L-kynurenine, the second step in the kynurenine pathway of tryptophan degradation. Kynurenine may be further oxidized to nicotinic acid, NAD(H) and NADP(H). Required for elimination of toxic metabolites.</text>
</comment>
<evidence type="ECO:0000313" key="6">
    <source>
        <dbReference type="Proteomes" id="UP000053599"/>
    </source>
</evidence>
<dbReference type="UniPathway" id="UPA00333">
    <property type="reaction ID" value="UER00454"/>
</dbReference>
<proteinExistence type="inferred from homology"/>
<reference evidence="5 6" key="1">
    <citation type="submission" date="2015-01" db="EMBL/GenBank/DDBJ databases">
        <title>The Genome Sequence of Exophiala sideris CBS121828.</title>
        <authorList>
            <consortium name="The Broad Institute Genomics Platform"/>
            <person name="Cuomo C."/>
            <person name="de Hoog S."/>
            <person name="Gorbushina A."/>
            <person name="Stielow B."/>
            <person name="Teixiera M."/>
            <person name="Abouelleil A."/>
            <person name="Chapman S.B."/>
            <person name="Priest M."/>
            <person name="Young S.K."/>
            <person name="Wortman J."/>
            <person name="Nusbaum C."/>
            <person name="Birren B."/>
        </authorList>
    </citation>
    <scope>NUCLEOTIDE SEQUENCE [LARGE SCALE GENOMIC DNA]</scope>
    <source>
        <strain evidence="5 6">CBS 121828</strain>
    </source>
</reference>
<comment type="catalytic activity">
    <reaction evidence="3">
        <text>N-formyl-L-kynurenine + H2O = L-kynurenine + formate + H(+)</text>
        <dbReference type="Rhea" id="RHEA:13009"/>
        <dbReference type="ChEBI" id="CHEBI:15377"/>
        <dbReference type="ChEBI" id="CHEBI:15378"/>
        <dbReference type="ChEBI" id="CHEBI:15740"/>
        <dbReference type="ChEBI" id="CHEBI:57959"/>
        <dbReference type="ChEBI" id="CHEBI:58629"/>
        <dbReference type="EC" id="3.5.1.9"/>
    </reaction>
</comment>
<dbReference type="STRING" id="1016849.A0A0D1YTR9"/>
<dbReference type="PANTHER" id="PTHR48081:SF33">
    <property type="entry name" value="KYNURENINE FORMAMIDASE"/>
    <property type="match status" value="1"/>
</dbReference>
<dbReference type="HOGENOM" id="CLU_016852_2_0_1"/>
<dbReference type="Gene3D" id="3.40.50.1820">
    <property type="entry name" value="alpha/beta hydrolase"/>
    <property type="match status" value="1"/>
</dbReference>
<evidence type="ECO:0000313" key="5">
    <source>
        <dbReference type="EMBL" id="KIV84909.1"/>
    </source>
</evidence>
<comment type="pathway">
    <text evidence="3">Amino-acid degradation; L-tryptophan degradation via kynurenine pathway; L-kynurenine from L-tryptophan: step 2/2.</text>
</comment>
<dbReference type="GO" id="GO:0034354">
    <property type="term" value="P:'de novo' NAD+ biosynthetic process from L-tryptophan"/>
    <property type="evidence" value="ECO:0007669"/>
    <property type="project" value="UniProtKB-UniRule"/>
</dbReference>
<dbReference type="InterPro" id="IPR050300">
    <property type="entry name" value="GDXG_lipolytic_enzyme"/>
</dbReference>